<keyword evidence="4" id="KW-1185">Reference proteome</keyword>
<organism evidence="3 4">
    <name type="scientific">Marasmiellus scandens</name>
    <dbReference type="NCBI Taxonomy" id="2682957"/>
    <lineage>
        <taxon>Eukaryota</taxon>
        <taxon>Fungi</taxon>
        <taxon>Dikarya</taxon>
        <taxon>Basidiomycota</taxon>
        <taxon>Agaricomycotina</taxon>
        <taxon>Agaricomycetes</taxon>
        <taxon>Agaricomycetidae</taxon>
        <taxon>Agaricales</taxon>
        <taxon>Marasmiineae</taxon>
        <taxon>Omphalotaceae</taxon>
        <taxon>Marasmiellus</taxon>
    </lineage>
</organism>
<feature type="compositionally biased region" description="Polar residues" evidence="1">
    <location>
        <begin position="70"/>
        <end position="87"/>
    </location>
</feature>
<dbReference type="EMBL" id="JBANRG010000005">
    <property type="protein sequence ID" value="KAK7466161.1"/>
    <property type="molecule type" value="Genomic_DNA"/>
</dbReference>
<dbReference type="Pfam" id="PF11915">
    <property type="entry name" value="DUF3433"/>
    <property type="match status" value="1"/>
</dbReference>
<evidence type="ECO:0000256" key="1">
    <source>
        <dbReference type="SAM" id="MobiDB-lite"/>
    </source>
</evidence>
<name>A0ABR1JS33_9AGAR</name>
<evidence type="ECO:0000313" key="4">
    <source>
        <dbReference type="Proteomes" id="UP001498398"/>
    </source>
</evidence>
<feature type="compositionally biased region" description="Polar residues" evidence="1">
    <location>
        <begin position="14"/>
        <end position="54"/>
    </location>
</feature>
<feature type="transmembrane region" description="Helical" evidence="2">
    <location>
        <begin position="244"/>
        <end position="268"/>
    </location>
</feature>
<keyword evidence="2" id="KW-0812">Transmembrane</keyword>
<evidence type="ECO:0000313" key="3">
    <source>
        <dbReference type="EMBL" id="KAK7466161.1"/>
    </source>
</evidence>
<sequence length="773" mass="83997">MSSNHNHSHLGSPMASSLTLHDSSNNSANVSRNPSSAGRSGSGHLSPSPAQYATYNDPFAAHTGPVTPKSAKSVSFTDRPASESTLYDHNGEHPLNPVSPMKSRQIRDSTHLIPTPIANSKDKRFHPLSLRLPIAFGVPLMMFALGVALEVGIFLSNKHSGFAVPERNAISFASQSFLLSIVPTLFVLPVAFTWRELDWYIRDLQPYVVMSKGNAKPEESVMLDYVQLGTAFSLINSLKFKHRLVFWSSFLAAATYLFQPLAGSIFSIQQLERVWPSQATSTKKIAFNSEIDSLSPFVAAAGFADAAVFNGLGDPPFVYGGWAVAEFQFPTGQYLNGTMNVTTTAIQTDPHCENPKETPTFSSVPNSVATITATITQLNNFDQFEGCVQSVTFDPTDDVQQYGVQAVDCSQSGPTPNPSIGNNPSTDIDVRFRPVMFWFYRSPADARVVFCAPTIAGFNVTASASLNNGELVSVQELNNYTTDNDVFNGDNKGKAFNAVVFNQTSNRFIAARGSATNTGIPGTIFRAANQNKTQDVFTNPNGFLDLTSKVYKQHLALTAKSIYFSDNNRTVKSIMSELTPRLYVNPLPAHALALLLVAVGVVGLFVQFFHRRQRRRLYLTNPPGTIASIVAMSSHSGVGELLMPYDKEKELERKLQDLRFGMDKRTGAIVVDGYARPGESRGIDGNGGKSSSYYGGGKPMYARMSTIGKPRDPSDARDEAMMSLLGTHDRRESTNGGGSVSHGADASVYENSSRAAFDAATGNYPPTTGWKRN</sequence>
<keyword evidence="2" id="KW-1133">Transmembrane helix</keyword>
<dbReference type="InterPro" id="IPR021840">
    <property type="entry name" value="DUF3433"/>
</dbReference>
<evidence type="ECO:0000256" key="2">
    <source>
        <dbReference type="SAM" id="Phobius"/>
    </source>
</evidence>
<comment type="caution">
    <text evidence="3">The sequence shown here is derived from an EMBL/GenBank/DDBJ whole genome shotgun (WGS) entry which is preliminary data.</text>
</comment>
<feature type="region of interest" description="Disordered" evidence="1">
    <location>
        <begin position="728"/>
        <end position="747"/>
    </location>
</feature>
<protein>
    <submittedName>
        <fullName evidence="3">Uncharacterized protein</fullName>
    </submittedName>
</protein>
<dbReference type="Proteomes" id="UP001498398">
    <property type="component" value="Unassembled WGS sequence"/>
</dbReference>
<dbReference type="PANTHER" id="PTHR37544">
    <property type="entry name" value="SPRAY-RELATED"/>
    <property type="match status" value="1"/>
</dbReference>
<feature type="transmembrane region" description="Helical" evidence="2">
    <location>
        <begin position="130"/>
        <end position="155"/>
    </location>
</feature>
<feature type="transmembrane region" description="Helical" evidence="2">
    <location>
        <begin position="587"/>
        <end position="609"/>
    </location>
</feature>
<proteinExistence type="predicted"/>
<feature type="transmembrane region" description="Helical" evidence="2">
    <location>
        <begin position="175"/>
        <end position="194"/>
    </location>
</feature>
<keyword evidence="2" id="KW-0472">Membrane</keyword>
<dbReference type="PANTHER" id="PTHR37544:SF3">
    <property type="entry name" value="SPRAY"/>
    <property type="match status" value="1"/>
</dbReference>
<accession>A0ABR1JS33</accession>
<gene>
    <name evidence="3" type="ORF">VKT23_004884</name>
</gene>
<reference evidence="3 4" key="1">
    <citation type="submission" date="2024-01" db="EMBL/GenBank/DDBJ databases">
        <title>A draft genome for the cacao thread blight pathogen Marasmiellus scandens.</title>
        <authorList>
            <person name="Baruah I.K."/>
            <person name="Leung J."/>
            <person name="Bukari Y."/>
            <person name="Amoako-Attah I."/>
            <person name="Meinhardt L.W."/>
            <person name="Bailey B.A."/>
            <person name="Cohen S.P."/>
        </authorList>
    </citation>
    <scope>NUCLEOTIDE SEQUENCE [LARGE SCALE GENOMIC DNA]</scope>
    <source>
        <strain evidence="3 4">GH-19</strain>
    </source>
</reference>
<feature type="region of interest" description="Disordered" evidence="1">
    <location>
        <begin position="1"/>
        <end position="102"/>
    </location>
</feature>